<proteinExistence type="predicted"/>
<protein>
    <submittedName>
        <fullName evidence="2">Nitroreductase family protein</fullName>
    </submittedName>
</protein>
<organism evidence="2 3">
    <name type="scientific">Hungatella hathewayi</name>
    <dbReference type="NCBI Taxonomy" id="154046"/>
    <lineage>
        <taxon>Bacteria</taxon>
        <taxon>Bacillati</taxon>
        <taxon>Bacillota</taxon>
        <taxon>Clostridia</taxon>
        <taxon>Lachnospirales</taxon>
        <taxon>Lachnospiraceae</taxon>
        <taxon>Hungatella</taxon>
    </lineage>
</organism>
<dbReference type="InterPro" id="IPR000415">
    <property type="entry name" value="Nitroreductase-like"/>
</dbReference>
<dbReference type="SUPFAM" id="SSF55469">
    <property type="entry name" value="FMN-dependent nitroreductase-like"/>
    <property type="match status" value="1"/>
</dbReference>
<gene>
    <name evidence="2" type="ORF">ERS852407_01681</name>
</gene>
<keyword evidence="1" id="KW-1133">Transmembrane helix</keyword>
<dbReference type="GO" id="GO:0016491">
    <property type="term" value="F:oxidoreductase activity"/>
    <property type="evidence" value="ECO:0007669"/>
    <property type="project" value="InterPro"/>
</dbReference>
<name>A0A174BTM7_9FIRM</name>
<dbReference type="EMBL" id="CYZE01000003">
    <property type="protein sequence ID" value="CUO02896.1"/>
    <property type="molecule type" value="Genomic_DNA"/>
</dbReference>
<feature type="transmembrane region" description="Helical" evidence="1">
    <location>
        <begin position="9"/>
        <end position="28"/>
    </location>
</feature>
<sequence length="373" mass="42330">MRRKGVKTFLIVAVIIFLGGAITLYLFGKPAKVNTDTHLNGVTEDIENALYYASFAANSHNTQSWKVELDIAKQQLTIFPDEERALDFVDPKHRELYISLGCYIESITFAFDAYGYDTTLEYAEPIGLNNEIATISYSRRENAEINNRQIETLKRRHTDKRSYNTDRINAEVIAQLLKDTDGIYCYETGTEEFEYLKNGTMEAISKQSAEAAYRTELNQWMRFSNKEAEQKKDGISAEMIGLNGIIKAFYYMTTNHKNAENDTFATQGIDTAKKQTENCSAFFVITGNDTVIDWIEAGRETQAFWYECVENNLSIQPLSAMLEVAPYSGDIPSELNLTESVQMILRAGYVNDYGENAGVRRNLEDYITVINGN</sequence>
<evidence type="ECO:0000313" key="3">
    <source>
        <dbReference type="Proteomes" id="UP000095651"/>
    </source>
</evidence>
<accession>A0A174BTM7</accession>
<dbReference type="AlphaFoldDB" id="A0A174BTM7"/>
<dbReference type="NCBIfam" id="NF047509">
    <property type="entry name" value="Rv3131_FMN_oxido"/>
    <property type="match status" value="1"/>
</dbReference>
<dbReference type="Gene3D" id="3.40.109.10">
    <property type="entry name" value="NADH Oxidase"/>
    <property type="match status" value="1"/>
</dbReference>
<evidence type="ECO:0000256" key="1">
    <source>
        <dbReference type="SAM" id="Phobius"/>
    </source>
</evidence>
<dbReference type="Proteomes" id="UP000095651">
    <property type="component" value="Unassembled WGS sequence"/>
</dbReference>
<keyword evidence="1" id="KW-0472">Membrane</keyword>
<dbReference type="RefSeq" id="WP_070102370.1">
    <property type="nucleotide sequence ID" value="NZ_CABIXC010000003.1"/>
</dbReference>
<evidence type="ECO:0000313" key="2">
    <source>
        <dbReference type="EMBL" id="CUO02896.1"/>
    </source>
</evidence>
<reference evidence="2 3" key="1">
    <citation type="submission" date="2015-09" db="EMBL/GenBank/DDBJ databases">
        <authorList>
            <consortium name="Pathogen Informatics"/>
        </authorList>
    </citation>
    <scope>NUCLEOTIDE SEQUENCE [LARGE SCALE GENOMIC DNA]</scope>
    <source>
        <strain evidence="2 3">2789STDY5608850</strain>
    </source>
</reference>
<keyword evidence="1" id="KW-0812">Transmembrane</keyword>